<evidence type="ECO:0000256" key="1">
    <source>
        <dbReference type="SAM" id="MobiDB-lite"/>
    </source>
</evidence>
<dbReference type="EMBL" id="CDMZ01003126">
    <property type="protein sequence ID" value="CUC10212.1"/>
    <property type="molecule type" value="Genomic_DNA"/>
</dbReference>
<feature type="compositionally biased region" description="Basic and acidic residues" evidence="1">
    <location>
        <begin position="473"/>
        <end position="492"/>
    </location>
</feature>
<reference evidence="2" key="1">
    <citation type="submission" date="2014-11" db="EMBL/GenBank/DDBJ databases">
        <title>Molecular phylogeny of cliff fern family Woodsiaceae with morphological implications.</title>
        <authorList>
            <person name="Shao Y.-Z."/>
            <person name="Wei R."/>
            <person name="Zhang X.-C."/>
        </authorList>
    </citation>
    <scope>NUCLEOTIDE SEQUENCE</scope>
</reference>
<feature type="compositionally biased region" description="Low complexity" evidence="1">
    <location>
        <begin position="538"/>
        <end position="564"/>
    </location>
</feature>
<feature type="region of interest" description="Disordered" evidence="1">
    <location>
        <begin position="259"/>
        <end position="350"/>
    </location>
</feature>
<feature type="compositionally biased region" description="Acidic residues" evidence="1">
    <location>
        <begin position="333"/>
        <end position="346"/>
    </location>
</feature>
<protein>
    <submittedName>
        <fullName evidence="2">Uncharacterized protein</fullName>
    </submittedName>
</protein>
<feature type="compositionally biased region" description="Low complexity" evidence="1">
    <location>
        <begin position="519"/>
        <end position="531"/>
    </location>
</feature>
<dbReference type="AlphaFoldDB" id="A0A0K6S9G1"/>
<organism evidence="2">
    <name type="scientific">Chromera velia CCMP2878</name>
    <dbReference type="NCBI Taxonomy" id="1169474"/>
    <lineage>
        <taxon>Eukaryota</taxon>
        <taxon>Sar</taxon>
        <taxon>Alveolata</taxon>
        <taxon>Colpodellida</taxon>
        <taxon>Chromeraceae</taxon>
        <taxon>Chromera</taxon>
    </lineage>
</organism>
<sequence length="598" mass="67144">MPKGRSKHGAMKRSGSYRARLFDLPAICIQFGASASDMKCSAIRWTLQQHLHQTLHFKPVHANCLSRERMLYVYYREELVDQAFNAFCAFPPEERDFDMTACIIRHKSSTEKEVEISPSASFAATITSTLGVQERGEGEERGGRSFEEAIRERESEYKARHQARRADGDVSADGRTEGRAQRPAEMTDIRRERERETGGASSCSKKERGNANVNCRIREGEAKAGRGFGNNVVISRGHALSFPFPFSPSPPQTLIPPVSHQGETPEVEGQFQKAHNSDVQKERRNSHIQRVEAKAPERQMRGPMGASQSTVDEERERRNGEEATRGHSFSFDCQEEEEQEEKEEEEISLHDRILRVAAAVCESEEEEEREGEKEKRVVPFFLSQRKKDARLFPSGEAVQLGSPSPSSSPLGVPFDVLTRECCWGHPVCVREETRGGEGAGVERLGEGTESPEEKEEATTICTREATLPQTQQKDGERGEEFKKPPRDQETVRRPSLTTQPETPKRIELLIQTEMEREPLSPLSLPPLSTSPHIPPECPTVSSPPSESEPRSPTAPSFSPFASPFLGFLHSRGPSLQIHPHERRSQVEPSRQTRECRGN</sequence>
<feature type="compositionally biased region" description="Basic and acidic residues" evidence="1">
    <location>
        <begin position="134"/>
        <end position="197"/>
    </location>
</feature>
<feature type="compositionally biased region" description="Basic and acidic residues" evidence="1">
    <location>
        <begin position="578"/>
        <end position="598"/>
    </location>
</feature>
<feature type="compositionally biased region" description="Basic and acidic residues" evidence="1">
    <location>
        <begin position="312"/>
        <end position="325"/>
    </location>
</feature>
<proteinExistence type="predicted"/>
<dbReference type="VEuPathDB" id="CryptoDB:Cvel_7428"/>
<name>A0A0K6S9G1_9ALVE</name>
<feature type="region of interest" description="Disordered" evidence="1">
    <location>
        <begin position="432"/>
        <end position="598"/>
    </location>
</feature>
<accession>A0A0K6S9G1</accession>
<gene>
    <name evidence="2" type="ORF">Cvel_7428.t1.CR1</name>
</gene>
<feature type="compositionally biased region" description="Basic and acidic residues" evidence="1">
    <location>
        <begin position="275"/>
        <end position="300"/>
    </location>
</feature>
<feature type="region of interest" description="Disordered" evidence="1">
    <location>
        <begin position="127"/>
        <end position="209"/>
    </location>
</feature>
<evidence type="ECO:0000313" key="2">
    <source>
        <dbReference type="EMBL" id="CUC10212.1"/>
    </source>
</evidence>
<feature type="compositionally biased region" description="Basic and acidic residues" evidence="1">
    <location>
        <begin position="502"/>
        <end position="518"/>
    </location>
</feature>
<feature type="region of interest" description="Disordered" evidence="1">
    <location>
        <begin position="388"/>
        <end position="411"/>
    </location>
</feature>